<keyword evidence="2" id="KW-1185">Reference proteome</keyword>
<evidence type="ECO:0000313" key="1">
    <source>
        <dbReference type="EMBL" id="MDQ1095532.1"/>
    </source>
</evidence>
<accession>A0ABU0TEP5</accession>
<sequence length="136" mass="15129">MKKILITSCIFSFVFFFGQKSANYLQVGYASVCCGTPSEKPVMDYLNSFKKKNKVSSLEILKHSGLGREGEYNLYIGTDKLSVPQRTSLVKGLKAVVDAQNNSRKQDSDGLVNFNENETLSKADVSKGRNVTVYKK</sequence>
<gene>
    <name evidence="1" type="ORF">QE404_000679</name>
</gene>
<comment type="caution">
    <text evidence="1">The sequence shown here is derived from an EMBL/GenBank/DDBJ whole genome shotgun (WGS) entry which is preliminary data.</text>
</comment>
<proteinExistence type="predicted"/>
<dbReference type="EMBL" id="JAUTAL010000001">
    <property type="protein sequence ID" value="MDQ1095532.1"/>
    <property type="molecule type" value="Genomic_DNA"/>
</dbReference>
<organism evidence="1 2">
    <name type="scientific">Chryseobacterium camelliae</name>
    <dbReference type="NCBI Taxonomy" id="1265445"/>
    <lineage>
        <taxon>Bacteria</taxon>
        <taxon>Pseudomonadati</taxon>
        <taxon>Bacteroidota</taxon>
        <taxon>Flavobacteriia</taxon>
        <taxon>Flavobacteriales</taxon>
        <taxon>Weeksellaceae</taxon>
        <taxon>Chryseobacterium group</taxon>
        <taxon>Chryseobacterium</taxon>
    </lineage>
</organism>
<evidence type="ECO:0000313" key="2">
    <source>
        <dbReference type="Proteomes" id="UP001225072"/>
    </source>
</evidence>
<name>A0ABU0TEP5_9FLAO</name>
<dbReference type="RefSeq" id="WP_307446473.1">
    <property type="nucleotide sequence ID" value="NZ_JAUTAL010000001.1"/>
</dbReference>
<dbReference type="Proteomes" id="UP001225072">
    <property type="component" value="Unassembled WGS sequence"/>
</dbReference>
<protein>
    <recommendedName>
        <fullName evidence="3">HMA domain-containing protein</fullName>
    </recommendedName>
</protein>
<evidence type="ECO:0008006" key="3">
    <source>
        <dbReference type="Google" id="ProtNLM"/>
    </source>
</evidence>
<reference evidence="1 2" key="1">
    <citation type="submission" date="2023-07" db="EMBL/GenBank/DDBJ databases">
        <title>Functional and genomic diversity of the sorghum phyllosphere microbiome.</title>
        <authorList>
            <person name="Shade A."/>
        </authorList>
    </citation>
    <scope>NUCLEOTIDE SEQUENCE [LARGE SCALE GENOMIC DNA]</scope>
    <source>
        <strain evidence="1 2">SORGH_AS_1064</strain>
    </source>
</reference>